<feature type="transmembrane region" description="Helical" evidence="13">
    <location>
        <begin position="372"/>
        <end position="391"/>
    </location>
</feature>
<comment type="caution">
    <text evidence="15">The sequence shown here is derived from an EMBL/GenBank/DDBJ whole genome shotgun (WGS) entry which is preliminary data.</text>
</comment>
<dbReference type="Pfam" id="PF10613">
    <property type="entry name" value="Lig_chan-Glu_bd"/>
    <property type="match status" value="1"/>
</dbReference>
<evidence type="ECO:0000256" key="5">
    <source>
        <dbReference type="ARBA" id="ARBA00022692"/>
    </source>
</evidence>
<dbReference type="PANTHER" id="PTHR42643:SF30">
    <property type="entry name" value="IONOTROPIC RECEPTOR 40A-RELATED"/>
    <property type="match status" value="1"/>
</dbReference>
<evidence type="ECO:0000256" key="1">
    <source>
        <dbReference type="ARBA" id="ARBA00004651"/>
    </source>
</evidence>
<evidence type="ECO:0000259" key="14">
    <source>
        <dbReference type="SMART" id="SM00918"/>
    </source>
</evidence>
<evidence type="ECO:0000256" key="9">
    <source>
        <dbReference type="ARBA" id="ARBA00023170"/>
    </source>
</evidence>
<comment type="subcellular location">
    <subcellularLocation>
        <location evidence="1">Cell membrane</location>
        <topology evidence="1">Multi-pass membrane protein</topology>
    </subcellularLocation>
</comment>
<evidence type="ECO:0000256" key="7">
    <source>
        <dbReference type="ARBA" id="ARBA00023065"/>
    </source>
</evidence>
<evidence type="ECO:0000256" key="11">
    <source>
        <dbReference type="ARBA" id="ARBA00023286"/>
    </source>
</evidence>
<evidence type="ECO:0000256" key="4">
    <source>
        <dbReference type="ARBA" id="ARBA00022475"/>
    </source>
</evidence>
<dbReference type="Pfam" id="PF00060">
    <property type="entry name" value="Lig_chan"/>
    <property type="match status" value="1"/>
</dbReference>
<keyword evidence="10" id="KW-0325">Glycoprotein</keyword>
<feature type="domain" description="Ionotropic glutamate receptor L-glutamate and glycine-binding" evidence="14">
    <location>
        <begin position="248"/>
        <end position="315"/>
    </location>
</feature>
<keyword evidence="3" id="KW-0813">Transport</keyword>
<dbReference type="AlphaFoldDB" id="A0A6A0H080"/>
<keyword evidence="9 15" id="KW-0675">Receptor</keyword>
<dbReference type="InterPro" id="IPR019594">
    <property type="entry name" value="Glu/Gly-bd"/>
</dbReference>
<sequence length="576" mass="64949">MDTADRIKRYQFSEEALKKTEWVPAVALITKLLLHMKINEVYVCSLDDEFFFVTLVLYKTVAEKRPSLHTLLSLRLPRALLYTGACNATQLQLRARQLQDTAQSIDTGAIPSYRYRSAVLYLADPGQETEILELFMEHDSLTRGSFYGILISSFPKSCYESPSLRTIYWMNLSFSKAKKSVLVHETYSFRGADEPIVVQLGEVPPYVMQLPKHCMRGRAAVDPEIQSGILGPDDDFCPLAHHAWRRLFLSNTSQRHVPVALQEPLYGGYLVDLLMTLAHKLNFSVMLHFPPPGDEFFGLDSGDGNFTGLVGALQRREVDLSLGPFTMTRDRLRFIDFSVAVDRTSASLFINQAAVVSAVGWTTYVLSFHWTAWVALLMLLAICTVVLVLVVRHDKNEDQYFGESYNATFIFFSCLVQQGLSRLPVTARAKTVLFLFWMSSSVLYTFYTARLTSSFTTSSALPFNGLKEAMSSPSWKIGLLAGTSLLDILRSSEGSKYEELYVTSQESPSLFVNSDEEGVSRVLSEERFAYFCESSSVLYLLRGNCSIMKVPGEHLPRYQHFGYSKHLPFADVLNAE</sequence>
<accession>A0A6A0H080</accession>
<keyword evidence="7" id="KW-0406">Ion transport</keyword>
<keyword evidence="4" id="KW-1003">Cell membrane</keyword>
<dbReference type="PANTHER" id="PTHR42643">
    <property type="entry name" value="IONOTROPIC RECEPTOR 20A-RELATED"/>
    <property type="match status" value="1"/>
</dbReference>
<dbReference type="Proteomes" id="UP000711488">
    <property type="component" value="Unassembled WGS sequence"/>
</dbReference>
<dbReference type="SMART" id="SM00918">
    <property type="entry name" value="Lig_chan-Glu_bd"/>
    <property type="match status" value="1"/>
</dbReference>
<keyword evidence="12" id="KW-0407">Ion channel</keyword>
<dbReference type="GO" id="GO:0015276">
    <property type="term" value="F:ligand-gated monoatomic ion channel activity"/>
    <property type="evidence" value="ECO:0007669"/>
    <property type="project" value="InterPro"/>
</dbReference>
<reference evidence="15" key="2">
    <citation type="journal article" date="2018" name="Environ. Sci. Technol.">
        <title>The Toxicogenome of Hyalella azteca: A Model for Sediment Ecotoxicology and Evolutionary Toxicology.</title>
        <authorList>
            <person name="Poynton H.C."/>
            <person name="Hasenbein S."/>
            <person name="Benoit J.B."/>
            <person name="Sepulveda M.S."/>
            <person name="Poelchau M.F."/>
            <person name="Hughes D.S.T."/>
            <person name="Murali S.C."/>
            <person name="Chen S."/>
            <person name="Glastad K.M."/>
            <person name="Goodisman M.A.D."/>
            <person name="Werren J.H."/>
            <person name="Vineis J.H."/>
            <person name="Bowen J.L."/>
            <person name="Friedrich M."/>
            <person name="Jones J."/>
            <person name="Robertson H.M."/>
            <person name="Feyereisen R."/>
            <person name="Mechler-Hickson A."/>
            <person name="Mathers N."/>
            <person name="Lee C.E."/>
            <person name="Colbourne J.K."/>
            <person name="Biales A."/>
            <person name="Johnston J.S."/>
            <person name="Wellborn G.A."/>
            <person name="Rosendale A.J."/>
            <person name="Cridge A.G."/>
            <person name="Munoz-Torres M.C."/>
            <person name="Bain P.A."/>
            <person name="Manny A.R."/>
            <person name="Major K.M."/>
            <person name="Lambert F.N."/>
            <person name="Vulpe C.D."/>
            <person name="Tuck P."/>
            <person name="Blalock B.J."/>
            <person name="Lin Y.Y."/>
            <person name="Smith M.E."/>
            <person name="Ochoa-Acuna H."/>
            <person name="Chen M.M."/>
            <person name="Childers C.P."/>
            <person name="Qu J."/>
            <person name="Dugan S."/>
            <person name="Lee S.L."/>
            <person name="Chao H."/>
            <person name="Dinh H."/>
            <person name="Han Y."/>
            <person name="Doddapaneni H."/>
            <person name="Worley K.C."/>
            <person name="Muzny D.M."/>
            <person name="Gibbs R.A."/>
            <person name="Richards S."/>
        </authorList>
    </citation>
    <scope>NUCLEOTIDE SEQUENCE</scope>
    <source>
        <strain evidence="15">HAZT.00-mixed</strain>
        <tissue evidence="15">Whole organism</tissue>
    </source>
</reference>
<keyword evidence="6 13" id="KW-1133">Transmembrane helix</keyword>
<organism evidence="15">
    <name type="scientific">Hyalella azteca</name>
    <name type="common">Amphipod</name>
    <dbReference type="NCBI Taxonomy" id="294128"/>
    <lineage>
        <taxon>Eukaryota</taxon>
        <taxon>Metazoa</taxon>
        <taxon>Ecdysozoa</taxon>
        <taxon>Arthropoda</taxon>
        <taxon>Crustacea</taxon>
        <taxon>Multicrustacea</taxon>
        <taxon>Malacostraca</taxon>
        <taxon>Eumalacostraca</taxon>
        <taxon>Peracarida</taxon>
        <taxon>Amphipoda</taxon>
        <taxon>Senticaudata</taxon>
        <taxon>Talitrida</taxon>
        <taxon>Talitroidea</taxon>
        <taxon>Hyalellidae</taxon>
        <taxon>Hyalella</taxon>
    </lineage>
</organism>
<protein>
    <submittedName>
        <fullName evidence="15">Ionotropic receptor 199</fullName>
    </submittedName>
</protein>
<dbReference type="InterPro" id="IPR052192">
    <property type="entry name" value="Insect_Ionotropic_Sensory_Rcpt"/>
</dbReference>
<dbReference type="Gene3D" id="3.40.190.10">
    <property type="entry name" value="Periplasmic binding protein-like II"/>
    <property type="match status" value="2"/>
</dbReference>
<dbReference type="InterPro" id="IPR001320">
    <property type="entry name" value="Iontro_rcpt_C"/>
</dbReference>
<evidence type="ECO:0000313" key="15">
    <source>
        <dbReference type="EMBL" id="KAA0194677.1"/>
    </source>
</evidence>
<proteinExistence type="inferred from homology"/>
<evidence type="ECO:0000256" key="6">
    <source>
        <dbReference type="ARBA" id="ARBA00022989"/>
    </source>
</evidence>
<gene>
    <name evidence="15" type="ORF">HAZT_HAZT006359</name>
</gene>
<dbReference type="GO" id="GO:0050906">
    <property type="term" value="P:detection of stimulus involved in sensory perception"/>
    <property type="evidence" value="ECO:0007669"/>
    <property type="project" value="UniProtKB-ARBA"/>
</dbReference>
<name>A0A6A0H080_HYAAZ</name>
<evidence type="ECO:0000256" key="10">
    <source>
        <dbReference type="ARBA" id="ARBA00023180"/>
    </source>
</evidence>
<dbReference type="GO" id="GO:0005886">
    <property type="term" value="C:plasma membrane"/>
    <property type="evidence" value="ECO:0007669"/>
    <property type="project" value="UniProtKB-SubCell"/>
</dbReference>
<dbReference type="EMBL" id="JQDR03010125">
    <property type="protein sequence ID" value="KAA0194677.1"/>
    <property type="molecule type" value="Genomic_DNA"/>
</dbReference>
<keyword evidence="5 13" id="KW-0812">Transmembrane</keyword>
<evidence type="ECO:0000256" key="8">
    <source>
        <dbReference type="ARBA" id="ARBA00023136"/>
    </source>
</evidence>
<reference evidence="15" key="1">
    <citation type="submission" date="2014-08" db="EMBL/GenBank/DDBJ databases">
        <authorList>
            <person name="Murali S."/>
            <person name="Richards S."/>
            <person name="Bandaranaike D."/>
            <person name="Bellair M."/>
            <person name="Blankenburg K."/>
            <person name="Chao H."/>
            <person name="Dinh H."/>
            <person name="Doddapaneni H."/>
            <person name="Dugan-Rocha S."/>
            <person name="Elkadiri S."/>
            <person name="Gnanaolivu R."/>
            <person name="Hughes D."/>
            <person name="Lee S."/>
            <person name="Li M."/>
            <person name="Ming W."/>
            <person name="Munidasa M."/>
            <person name="Muniz J."/>
            <person name="Nguyen L."/>
            <person name="Osuji N."/>
            <person name="Pu L.-L."/>
            <person name="Puazo M."/>
            <person name="Skinner E."/>
            <person name="Qu C."/>
            <person name="Quiroz J."/>
            <person name="Raj R."/>
            <person name="Weissenberger G."/>
            <person name="Xin Y."/>
            <person name="Zou X."/>
            <person name="Han Y."/>
            <person name="Worley K."/>
            <person name="Muzny D."/>
            <person name="Gibbs R."/>
        </authorList>
    </citation>
    <scope>NUCLEOTIDE SEQUENCE</scope>
    <source>
        <strain evidence="15">HAZT.00-mixed</strain>
        <tissue evidence="15">Whole organism</tissue>
    </source>
</reference>
<keyword evidence="11" id="KW-1071">Ligand-gated ion channel</keyword>
<evidence type="ECO:0000256" key="3">
    <source>
        <dbReference type="ARBA" id="ARBA00022448"/>
    </source>
</evidence>
<evidence type="ECO:0000256" key="2">
    <source>
        <dbReference type="ARBA" id="ARBA00008685"/>
    </source>
</evidence>
<comment type="similarity">
    <text evidence="2">Belongs to the glutamate-gated ion channel (TC 1.A.10.1) family.</text>
</comment>
<evidence type="ECO:0000256" key="13">
    <source>
        <dbReference type="SAM" id="Phobius"/>
    </source>
</evidence>
<evidence type="ECO:0000256" key="12">
    <source>
        <dbReference type="ARBA" id="ARBA00023303"/>
    </source>
</evidence>
<dbReference type="SUPFAM" id="SSF53850">
    <property type="entry name" value="Periplasmic binding protein-like II"/>
    <property type="match status" value="1"/>
</dbReference>
<feature type="transmembrane region" description="Helical" evidence="13">
    <location>
        <begin position="432"/>
        <end position="449"/>
    </location>
</feature>
<reference evidence="15" key="3">
    <citation type="submission" date="2019-06" db="EMBL/GenBank/DDBJ databases">
        <authorList>
            <person name="Poynton C."/>
            <person name="Hasenbein S."/>
            <person name="Benoit J.B."/>
            <person name="Sepulveda M.S."/>
            <person name="Poelchau M.F."/>
            <person name="Murali S.C."/>
            <person name="Chen S."/>
            <person name="Glastad K.M."/>
            <person name="Werren J.H."/>
            <person name="Vineis J.H."/>
            <person name="Bowen J.L."/>
            <person name="Friedrich M."/>
            <person name="Jones J."/>
            <person name="Robertson H.M."/>
            <person name="Feyereisen R."/>
            <person name="Mechler-Hickson A."/>
            <person name="Mathers N."/>
            <person name="Lee C.E."/>
            <person name="Colbourne J.K."/>
            <person name="Biales A."/>
            <person name="Johnston J.S."/>
            <person name="Wellborn G.A."/>
            <person name="Rosendale A.J."/>
            <person name="Cridge A.G."/>
            <person name="Munoz-Torres M.C."/>
            <person name="Bain P.A."/>
            <person name="Manny A.R."/>
            <person name="Major K.M."/>
            <person name="Lambert F.N."/>
            <person name="Vulpe C.D."/>
            <person name="Tuck P."/>
            <person name="Blalock B.J."/>
            <person name="Lin Y.-Y."/>
            <person name="Smith M.E."/>
            <person name="Ochoa-Acuna H."/>
            <person name="Chen M.-J.M."/>
            <person name="Childers C.P."/>
            <person name="Qu J."/>
            <person name="Dugan S."/>
            <person name="Lee S.L."/>
            <person name="Chao H."/>
            <person name="Dinh H."/>
            <person name="Han Y."/>
            <person name="Doddapaneni H."/>
            <person name="Worley K.C."/>
            <person name="Muzny D.M."/>
            <person name="Gibbs R.A."/>
            <person name="Richards S."/>
        </authorList>
    </citation>
    <scope>NUCLEOTIDE SEQUENCE</scope>
    <source>
        <strain evidence="15">HAZT.00-mixed</strain>
        <tissue evidence="15">Whole organism</tissue>
    </source>
</reference>
<keyword evidence="8 13" id="KW-0472">Membrane</keyword>